<evidence type="ECO:0000256" key="1">
    <source>
        <dbReference type="SAM" id="MobiDB-lite"/>
    </source>
</evidence>
<gene>
    <name evidence="2" type="ORF">IFM89_026227</name>
</gene>
<feature type="region of interest" description="Disordered" evidence="1">
    <location>
        <begin position="1"/>
        <end position="48"/>
    </location>
</feature>
<organism evidence="2 3">
    <name type="scientific">Coptis chinensis</name>
    <dbReference type="NCBI Taxonomy" id="261450"/>
    <lineage>
        <taxon>Eukaryota</taxon>
        <taxon>Viridiplantae</taxon>
        <taxon>Streptophyta</taxon>
        <taxon>Embryophyta</taxon>
        <taxon>Tracheophyta</taxon>
        <taxon>Spermatophyta</taxon>
        <taxon>Magnoliopsida</taxon>
        <taxon>Ranunculales</taxon>
        <taxon>Ranunculaceae</taxon>
        <taxon>Coptidoideae</taxon>
        <taxon>Coptis</taxon>
    </lineage>
</organism>
<proteinExistence type="predicted"/>
<dbReference type="OrthoDB" id="361693at2759"/>
<dbReference type="EMBL" id="JADFTS010000003">
    <property type="protein sequence ID" value="KAF9615761.1"/>
    <property type="molecule type" value="Genomic_DNA"/>
</dbReference>
<accession>A0A835M9L8</accession>
<evidence type="ECO:0000313" key="2">
    <source>
        <dbReference type="EMBL" id="KAF9615761.1"/>
    </source>
</evidence>
<reference evidence="2 3" key="1">
    <citation type="submission" date="2020-10" db="EMBL/GenBank/DDBJ databases">
        <title>The Coptis chinensis genome and diversification of protoberbering-type alkaloids.</title>
        <authorList>
            <person name="Wang B."/>
            <person name="Shu S."/>
            <person name="Song C."/>
            <person name="Liu Y."/>
        </authorList>
    </citation>
    <scope>NUCLEOTIDE SEQUENCE [LARGE SCALE GENOMIC DNA]</scope>
    <source>
        <strain evidence="2">HL-2020</strain>
        <tissue evidence="2">Leaf</tissue>
    </source>
</reference>
<feature type="compositionally biased region" description="Polar residues" evidence="1">
    <location>
        <begin position="31"/>
        <end position="47"/>
    </location>
</feature>
<comment type="caution">
    <text evidence="2">The sequence shown here is derived from an EMBL/GenBank/DDBJ whole genome shotgun (WGS) entry which is preliminary data.</text>
</comment>
<keyword evidence="3" id="KW-1185">Reference proteome</keyword>
<dbReference type="Proteomes" id="UP000631114">
    <property type="component" value="Unassembled WGS sequence"/>
</dbReference>
<name>A0A835M9L8_9MAGN</name>
<dbReference type="AlphaFoldDB" id="A0A835M9L8"/>
<protein>
    <submittedName>
        <fullName evidence="2">Uncharacterized protein</fullName>
    </submittedName>
</protein>
<evidence type="ECO:0000313" key="3">
    <source>
        <dbReference type="Proteomes" id="UP000631114"/>
    </source>
</evidence>
<sequence length="364" mass="41087">MSSTHTGKGRFSVSPVPSPPEKSRPSESPFRNSSKGQISVEDGNTPQAKGLHQNDWQAILSAFSALTQSFASNAPVEHQDDLYLTCERWLFCLKAVRQLIISGFQSDAKSMQEVRPVKEVCPVLLNAIQLFLPYYSSFLERHHKFCDFTKRLCTKLVKVLVSVQGRHPYSFGDECVLRPVMDFCLARITNPEQEIESFEQFQIQCMIMVKTILECKEYKPSLIGRVINENGVSREEMKKVAVCDVLASLLPGQIGATQDLNFFKMIKETLTLMVANSLTEQDQEVSSGTTMALLYYVTLPKGVRTVIIQELIAIVNGLKICRQEGNNKVKVATYSKHTAQIINKKEGTPWEVENKVLEIWELMQ</sequence>